<accession>A0A420VC54</accession>
<evidence type="ECO:0000313" key="2">
    <source>
        <dbReference type="Proteomes" id="UP000286235"/>
    </source>
</evidence>
<gene>
    <name evidence="1" type="ORF">Cdeb_01820</name>
</gene>
<dbReference type="EMBL" id="AZRV01000046">
    <property type="protein sequence ID" value="RKO61191.1"/>
    <property type="molecule type" value="Genomic_DNA"/>
</dbReference>
<name>A0A420VC54_9BACI</name>
<protein>
    <submittedName>
        <fullName evidence="1">Uncharacterized protein</fullName>
    </submittedName>
</protein>
<organism evidence="1 2">
    <name type="scientific">Caldibacillus debilis GB1</name>
    <dbReference type="NCBI Taxonomy" id="1339248"/>
    <lineage>
        <taxon>Bacteria</taxon>
        <taxon>Bacillati</taxon>
        <taxon>Bacillota</taxon>
        <taxon>Bacilli</taxon>
        <taxon>Bacillales</taxon>
        <taxon>Bacillaceae</taxon>
        <taxon>Caldibacillus</taxon>
    </lineage>
</organism>
<comment type="caution">
    <text evidence="1">The sequence shown here is derived from an EMBL/GenBank/DDBJ whole genome shotgun (WGS) entry which is preliminary data.</text>
</comment>
<dbReference type="AlphaFoldDB" id="A0A420VC54"/>
<proteinExistence type="predicted"/>
<reference evidence="1 2" key="1">
    <citation type="submission" date="2013-12" db="EMBL/GenBank/DDBJ databases">
        <title>Genome and proteome characterization of Caldibacillus debilis GB1 derived from a cellulolytic aero-tolerant co-culture.</title>
        <authorList>
            <person name="Wushke S.T."/>
            <person name="Zhang X."/>
            <person name="Fristensky B."/>
            <person name="Wilkins J.A."/>
            <person name="Levin D.B."/>
            <person name="Sparling R."/>
        </authorList>
    </citation>
    <scope>NUCLEOTIDE SEQUENCE [LARGE SCALE GENOMIC DNA]</scope>
    <source>
        <strain evidence="1 2">GB1</strain>
    </source>
</reference>
<evidence type="ECO:0000313" key="1">
    <source>
        <dbReference type="EMBL" id="RKO61191.1"/>
    </source>
</evidence>
<dbReference type="Proteomes" id="UP000286235">
    <property type="component" value="Unassembled WGS sequence"/>
</dbReference>
<keyword evidence="2" id="KW-1185">Reference proteome</keyword>
<sequence length="155" mass="17344">MFASNLARSFQIFFIYTHINEQDHKNLQFFCNRFRRIFRRGGNRSPDKDAFPTVMGPADSVKLANMFGELLLSVRSDPADVRKRDAGGRKVSSRTEKPCPSLISGPAIAGIPPIWEFPNRFLPIPAAAIWRSFWKRDGCRKSRGAPTEDSGGGNG</sequence>